<gene>
    <name evidence="11" type="ORF">J2853_003519</name>
</gene>
<evidence type="ECO:0000313" key="12">
    <source>
        <dbReference type="Proteomes" id="UP001225356"/>
    </source>
</evidence>
<dbReference type="Proteomes" id="UP001225356">
    <property type="component" value="Unassembled WGS sequence"/>
</dbReference>
<dbReference type="SUPFAM" id="SSF53335">
    <property type="entry name" value="S-adenosyl-L-methionine-dependent methyltransferases"/>
    <property type="match status" value="1"/>
</dbReference>
<dbReference type="EC" id="2.1.1.72" evidence="2"/>
<dbReference type="PANTHER" id="PTHR42933">
    <property type="entry name" value="SLR6095 PROTEIN"/>
    <property type="match status" value="1"/>
</dbReference>
<evidence type="ECO:0000256" key="3">
    <source>
        <dbReference type="ARBA" id="ARBA00022603"/>
    </source>
</evidence>
<keyword evidence="3 11" id="KW-0489">Methyltransferase</keyword>
<dbReference type="GO" id="GO:0009007">
    <property type="term" value="F:site-specific DNA-methyltransferase (adenine-specific) activity"/>
    <property type="evidence" value="ECO:0007669"/>
    <property type="project" value="UniProtKB-EC"/>
</dbReference>
<dbReference type="GO" id="GO:0032259">
    <property type="term" value="P:methylation"/>
    <property type="evidence" value="ECO:0007669"/>
    <property type="project" value="UniProtKB-KW"/>
</dbReference>
<name>A0ABT9QDB2_9ACTN</name>
<keyword evidence="5" id="KW-0949">S-adenosyl-L-methionine</keyword>
<evidence type="ECO:0000259" key="9">
    <source>
        <dbReference type="Pfam" id="PF02384"/>
    </source>
</evidence>
<dbReference type="InterPro" id="IPR003356">
    <property type="entry name" value="DNA_methylase_A-5"/>
</dbReference>
<accession>A0ABT9QDB2</accession>
<comment type="similarity">
    <text evidence="1">Belongs to the N(4)/N(6)-methyltransferase family.</text>
</comment>
<dbReference type="InterPro" id="IPR022749">
    <property type="entry name" value="D12N6_MeTrfase_N"/>
</dbReference>
<dbReference type="InterPro" id="IPR038333">
    <property type="entry name" value="T1MK-like_N_sf"/>
</dbReference>
<dbReference type="EMBL" id="JAUSQU010000001">
    <property type="protein sequence ID" value="MDP9844308.1"/>
    <property type="molecule type" value="Genomic_DNA"/>
</dbReference>
<dbReference type="PANTHER" id="PTHR42933:SF3">
    <property type="entry name" value="TYPE I RESTRICTION ENZYME MJAVIII METHYLASE SUBUNIT"/>
    <property type="match status" value="1"/>
</dbReference>
<reference evidence="11 12" key="1">
    <citation type="submission" date="2023-07" db="EMBL/GenBank/DDBJ databases">
        <title>Sequencing the genomes of 1000 actinobacteria strains.</title>
        <authorList>
            <person name="Klenk H.-P."/>
        </authorList>
    </citation>
    <scope>NUCLEOTIDE SEQUENCE [LARGE SCALE GENOMIC DNA]</scope>
    <source>
        <strain evidence="11 12">DSM 46740</strain>
    </source>
</reference>
<dbReference type="RefSeq" id="WP_307559083.1">
    <property type="nucleotide sequence ID" value="NZ_JAUSQU010000001.1"/>
</dbReference>
<evidence type="ECO:0000256" key="2">
    <source>
        <dbReference type="ARBA" id="ARBA00011900"/>
    </source>
</evidence>
<evidence type="ECO:0000259" key="10">
    <source>
        <dbReference type="Pfam" id="PF12161"/>
    </source>
</evidence>
<comment type="caution">
    <text evidence="11">The sequence shown here is derived from an EMBL/GenBank/DDBJ whole genome shotgun (WGS) entry which is preliminary data.</text>
</comment>
<dbReference type="Gene3D" id="3.40.50.150">
    <property type="entry name" value="Vaccinia Virus protein VP39"/>
    <property type="match status" value="1"/>
</dbReference>
<comment type="catalytic activity">
    <reaction evidence="7">
        <text>a 2'-deoxyadenosine in DNA + S-adenosyl-L-methionine = an N(6)-methyl-2'-deoxyadenosine in DNA + S-adenosyl-L-homocysteine + H(+)</text>
        <dbReference type="Rhea" id="RHEA:15197"/>
        <dbReference type="Rhea" id="RHEA-COMP:12418"/>
        <dbReference type="Rhea" id="RHEA-COMP:12419"/>
        <dbReference type="ChEBI" id="CHEBI:15378"/>
        <dbReference type="ChEBI" id="CHEBI:57856"/>
        <dbReference type="ChEBI" id="CHEBI:59789"/>
        <dbReference type="ChEBI" id="CHEBI:90615"/>
        <dbReference type="ChEBI" id="CHEBI:90616"/>
        <dbReference type="EC" id="2.1.1.72"/>
    </reaction>
</comment>
<feature type="domain" description="N6 adenine-specific DNA methyltransferase N-terminal" evidence="10">
    <location>
        <begin position="9"/>
        <end position="151"/>
    </location>
</feature>
<evidence type="ECO:0000256" key="8">
    <source>
        <dbReference type="SAM" id="Coils"/>
    </source>
</evidence>
<evidence type="ECO:0000313" key="11">
    <source>
        <dbReference type="EMBL" id="MDP9844308.1"/>
    </source>
</evidence>
<evidence type="ECO:0000256" key="1">
    <source>
        <dbReference type="ARBA" id="ARBA00006594"/>
    </source>
</evidence>
<dbReference type="Gene3D" id="1.20.1260.30">
    <property type="match status" value="1"/>
</dbReference>
<evidence type="ECO:0000256" key="5">
    <source>
        <dbReference type="ARBA" id="ARBA00022691"/>
    </source>
</evidence>
<dbReference type="InterPro" id="IPR051537">
    <property type="entry name" value="DNA_Adenine_Mtase"/>
</dbReference>
<keyword evidence="8" id="KW-0175">Coiled coil</keyword>
<evidence type="ECO:0000256" key="6">
    <source>
        <dbReference type="ARBA" id="ARBA00022747"/>
    </source>
</evidence>
<keyword evidence="4 11" id="KW-0808">Transferase</keyword>
<sequence>MAKLTLPQLERHLLGAADILRGKMDASEFKEYIFGMLFLKRCSDQFGVIQSELIEKLELGGRSREEAEQAADNPMFYESSSFFVPEGARWPHIRDASRGKGVGSLLNKALSELELANSKALEGVLEHIDFTKKVGQSTIPDKRLQQLVDHFGRYRLRNADFEFPDLLGAAYEYLIGEFADSAGKKGGEFYTPRGVVRMMVRLVKPGPNMRVYDPCAGSGGMLIHAKEYVEEHGQDFRDLTLCGQEYNGGTWAISKMNMILHGVLNADLHNDDTLANPLHTQGGELTRFHRVLTNPPFSQNYVRDGIEHPERFKYGFAPDTGKKADLMFAQHVLAVLMPDGIGATVLPHGVLFRGGKEKDIREGIIKADRLEAVIGLAPNLFYGTGIPACVLVLRGTAQRPEERRGKVLFINADREYTSGRAQNYLDAQHAEKIVATFEEYRDIPGFARVVDIKELKENDFNLNIRRYVDNTPPPEPQDVRAHLHGGVPRAEVRDKAHLFATFGIDPATLFAERDADYYDFLPEGWQRTAERLPSLAEPAEARLREAFSDWWSRHSKRLAELPESRKVMEIRAELLESFVAELKPFGLLDRFELAGTVAAWWGETQYDIKALALNGFEGVVEGWLTTIESAFALDEEEAEYWDKQKIAAEKRKARDHRVVPALIPEYLAELEEAEARYAELNAQYKVATAKPSEEDEEADEPETQLSAAELKQLKSDVTAARRTAGDLEAAFIPRLFEAANALTDDTRLGLVLDVFHTALAIRLGSRTVIGRRVLEGAFRTWVDKYAVTLRELESQREIAVTRLGSYLKELGYE</sequence>
<dbReference type="Pfam" id="PF02384">
    <property type="entry name" value="N6_Mtase"/>
    <property type="match status" value="1"/>
</dbReference>
<keyword evidence="12" id="KW-1185">Reference proteome</keyword>
<evidence type="ECO:0000256" key="4">
    <source>
        <dbReference type="ARBA" id="ARBA00022679"/>
    </source>
</evidence>
<proteinExistence type="inferred from homology"/>
<dbReference type="InterPro" id="IPR029063">
    <property type="entry name" value="SAM-dependent_MTases_sf"/>
</dbReference>
<keyword evidence="6" id="KW-0680">Restriction system</keyword>
<dbReference type="PRINTS" id="PR00507">
    <property type="entry name" value="N12N6MTFRASE"/>
</dbReference>
<protein>
    <recommendedName>
        <fullName evidence="2">site-specific DNA-methyltransferase (adenine-specific)</fullName>
        <ecNumber evidence="2">2.1.1.72</ecNumber>
    </recommendedName>
</protein>
<feature type="domain" description="DNA methylase adenine-specific" evidence="9">
    <location>
        <begin position="165"/>
        <end position="470"/>
    </location>
</feature>
<feature type="coiled-coil region" evidence="8">
    <location>
        <begin position="663"/>
        <end position="730"/>
    </location>
</feature>
<organism evidence="11 12">
    <name type="scientific">Streptosporangium lutulentum</name>
    <dbReference type="NCBI Taxonomy" id="1461250"/>
    <lineage>
        <taxon>Bacteria</taxon>
        <taxon>Bacillati</taxon>
        <taxon>Actinomycetota</taxon>
        <taxon>Actinomycetes</taxon>
        <taxon>Streptosporangiales</taxon>
        <taxon>Streptosporangiaceae</taxon>
        <taxon>Streptosporangium</taxon>
    </lineage>
</organism>
<dbReference type="Pfam" id="PF12161">
    <property type="entry name" value="HsdM_N"/>
    <property type="match status" value="1"/>
</dbReference>
<evidence type="ECO:0000256" key="7">
    <source>
        <dbReference type="ARBA" id="ARBA00047942"/>
    </source>
</evidence>